<proteinExistence type="inferred from homology"/>
<dbReference type="OrthoDB" id="8678477at2"/>
<evidence type="ECO:0000313" key="4">
    <source>
        <dbReference type="Proteomes" id="UP000292445"/>
    </source>
</evidence>
<dbReference type="RefSeq" id="WP_130355790.1">
    <property type="nucleotide sequence ID" value="NZ_SGXC01000001.1"/>
</dbReference>
<dbReference type="Gene3D" id="3.40.190.10">
    <property type="entry name" value="Periplasmic binding protein-like II"/>
    <property type="match status" value="1"/>
</dbReference>
<organism evidence="3 4">
    <name type="scientific">Pigmentiphaga kullae</name>
    <dbReference type="NCBI Taxonomy" id="151784"/>
    <lineage>
        <taxon>Bacteria</taxon>
        <taxon>Pseudomonadati</taxon>
        <taxon>Pseudomonadota</taxon>
        <taxon>Betaproteobacteria</taxon>
        <taxon>Burkholderiales</taxon>
        <taxon>Alcaligenaceae</taxon>
        <taxon>Pigmentiphaga</taxon>
    </lineage>
</organism>
<keyword evidence="2" id="KW-0732">Signal</keyword>
<evidence type="ECO:0000313" key="3">
    <source>
        <dbReference type="EMBL" id="RZS84421.1"/>
    </source>
</evidence>
<dbReference type="Gene3D" id="3.40.190.150">
    <property type="entry name" value="Bordetella uptake gene, domain 1"/>
    <property type="match status" value="1"/>
</dbReference>
<accession>A0A4Q7NHF7</accession>
<dbReference type="SUPFAM" id="SSF53850">
    <property type="entry name" value="Periplasmic binding protein-like II"/>
    <property type="match status" value="1"/>
</dbReference>
<protein>
    <submittedName>
        <fullName evidence="3">Tripartite-type tricarboxylate transporter receptor subunit TctC</fullName>
    </submittedName>
</protein>
<reference evidence="3 4" key="1">
    <citation type="submission" date="2019-02" db="EMBL/GenBank/DDBJ databases">
        <title>Genomic Encyclopedia of Type Strains, Phase IV (KMG-IV): sequencing the most valuable type-strain genomes for metagenomic binning, comparative biology and taxonomic classification.</title>
        <authorList>
            <person name="Goeker M."/>
        </authorList>
    </citation>
    <scope>NUCLEOTIDE SEQUENCE [LARGE SCALE GENOMIC DNA]</scope>
    <source>
        <strain evidence="3 4">K24</strain>
    </source>
</reference>
<evidence type="ECO:0000256" key="2">
    <source>
        <dbReference type="SAM" id="SignalP"/>
    </source>
</evidence>
<evidence type="ECO:0000256" key="1">
    <source>
        <dbReference type="ARBA" id="ARBA00006987"/>
    </source>
</evidence>
<dbReference type="InterPro" id="IPR042100">
    <property type="entry name" value="Bug_dom1"/>
</dbReference>
<dbReference type="AlphaFoldDB" id="A0A4Q7NHF7"/>
<feature type="chain" id="PRO_5020403490" evidence="2">
    <location>
        <begin position="21"/>
        <end position="321"/>
    </location>
</feature>
<keyword evidence="4" id="KW-1185">Reference proteome</keyword>
<name>A0A4Q7NHF7_9BURK</name>
<dbReference type="PANTHER" id="PTHR42928:SF5">
    <property type="entry name" value="BLR1237 PROTEIN"/>
    <property type="match status" value="1"/>
</dbReference>
<keyword evidence="3" id="KW-0675">Receptor</keyword>
<feature type="signal peptide" evidence="2">
    <location>
        <begin position="1"/>
        <end position="20"/>
    </location>
</feature>
<comment type="caution">
    <text evidence="3">The sequence shown here is derived from an EMBL/GenBank/DDBJ whole genome shotgun (WGS) entry which is preliminary data.</text>
</comment>
<dbReference type="PIRSF" id="PIRSF017082">
    <property type="entry name" value="YflP"/>
    <property type="match status" value="1"/>
</dbReference>
<dbReference type="Proteomes" id="UP000292445">
    <property type="component" value="Unassembled WGS sequence"/>
</dbReference>
<dbReference type="CDD" id="cd13578">
    <property type="entry name" value="PBP2_Bug27"/>
    <property type="match status" value="1"/>
</dbReference>
<comment type="similarity">
    <text evidence="1">Belongs to the UPF0065 (bug) family.</text>
</comment>
<dbReference type="EMBL" id="SGXC01000001">
    <property type="protein sequence ID" value="RZS84421.1"/>
    <property type="molecule type" value="Genomic_DNA"/>
</dbReference>
<dbReference type="InterPro" id="IPR005064">
    <property type="entry name" value="BUG"/>
</dbReference>
<dbReference type="Pfam" id="PF03401">
    <property type="entry name" value="TctC"/>
    <property type="match status" value="1"/>
</dbReference>
<sequence length="321" mass="33118">MVRHFLAGLAAWTLAASAHAAAGAWPTHPVTIVVPYAPGGATDAVARLVGQRMAEKLGQPFIVENKPGGSSNIGMQAVARAAADGYTLLLVANSIATNNSLFADLPFDGQRDFAPVGMIASAPLVVAVPAASPFKTLGDLLARARAKPGELTYASPGIGSSAHLAGESLKQAAGIEVLHVPYKGAAPALSDMLGGRISFMPLNTVESMAHIKGGKLRALAIARASRMDLLPDVPTAAESGVPGYEESVWYGLAAPASTPPAVLDKLNAVLREVVDEAAVKQRLVDLGATPSPGTRQQFADFIGRERARVAKVVKAANIQAE</sequence>
<gene>
    <name evidence="3" type="ORF">EV675_0438</name>
</gene>
<dbReference type="PANTHER" id="PTHR42928">
    <property type="entry name" value="TRICARBOXYLATE-BINDING PROTEIN"/>
    <property type="match status" value="1"/>
</dbReference>